<dbReference type="PANTHER" id="PTHR43133:SF45">
    <property type="entry name" value="RNA POLYMERASE ECF-TYPE SIGMA FACTOR"/>
    <property type="match status" value="1"/>
</dbReference>
<dbReference type="Gene3D" id="1.10.1740.10">
    <property type="match status" value="1"/>
</dbReference>
<dbReference type="GO" id="GO:0016987">
    <property type="term" value="F:sigma factor activity"/>
    <property type="evidence" value="ECO:0007669"/>
    <property type="project" value="UniProtKB-KW"/>
</dbReference>
<sequence>MDEKKFLQLINTHQGTIFHLLGLYVPDSADKDDLKQEIILQAWKSKDKFRQESSFNTWLYKLSLYTILTSKRKQEKIQQVNIEAAENLPTIEKPEQRKADLLYACIAGLDDVSKTIITMHLDGFSNAEIAAFLGVSINNLGVKLHRIKEKITTHLKASNHGDR</sequence>
<dbReference type="InterPro" id="IPR014284">
    <property type="entry name" value="RNA_pol_sigma-70_dom"/>
</dbReference>
<keyword evidence="3" id="KW-0731">Sigma factor</keyword>
<dbReference type="InterPro" id="IPR039425">
    <property type="entry name" value="RNA_pol_sigma-70-like"/>
</dbReference>
<dbReference type="OrthoDB" id="9780326at2"/>
<dbReference type="SUPFAM" id="SSF88946">
    <property type="entry name" value="Sigma2 domain of RNA polymerase sigma factors"/>
    <property type="match status" value="1"/>
</dbReference>
<evidence type="ECO:0000256" key="2">
    <source>
        <dbReference type="ARBA" id="ARBA00023015"/>
    </source>
</evidence>
<evidence type="ECO:0000256" key="1">
    <source>
        <dbReference type="ARBA" id="ARBA00010641"/>
    </source>
</evidence>
<dbReference type="AlphaFoldDB" id="A0A239FAD0"/>
<dbReference type="InterPro" id="IPR013325">
    <property type="entry name" value="RNA_pol_sigma_r2"/>
</dbReference>
<dbReference type="EMBL" id="FZOK01000012">
    <property type="protein sequence ID" value="SNS53876.1"/>
    <property type="molecule type" value="Genomic_DNA"/>
</dbReference>
<dbReference type="GO" id="GO:0006352">
    <property type="term" value="P:DNA-templated transcription initiation"/>
    <property type="evidence" value="ECO:0007669"/>
    <property type="project" value="InterPro"/>
</dbReference>
<dbReference type="PANTHER" id="PTHR43133">
    <property type="entry name" value="RNA POLYMERASE ECF-TYPE SIGMA FACTO"/>
    <property type="match status" value="1"/>
</dbReference>
<gene>
    <name evidence="6" type="ORF">SAMN06295967_11218</name>
</gene>
<feature type="domain" description="HTH luxR-type" evidence="5">
    <location>
        <begin position="123"/>
        <end position="150"/>
    </location>
</feature>
<evidence type="ECO:0000313" key="7">
    <source>
        <dbReference type="Proteomes" id="UP000198480"/>
    </source>
</evidence>
<dbReference type="Pfam" id="PF08281">
    <property type="entry name" value="Sigma70_r4_2"/>
    <property type="match status" value="1"/>
</dbReference>
<dbReference type="SUPFAM" id="SSF88659">
    <property type="entry name" value="Sigma3 and sigma4 domains of RNA polymerase sigma factors"/>
    <property type="match status" value="1"/>
</dbReference>
<protein>
    <submittedName>
        <fullName evidence="6">RNA polymerase sigma-70 factor, ECF subfamily</fullName>
    </submittedName>
</protein>
<dbReference type="NCBIfam" id="TIGR02937">
    <property type="entry name" value="sigma70-ECF"/>
    <property type="match status" value="1"/>
</dbReference>
<reference evidence="7" key="1">
    <citation type="submission" date="2017-06" db="EMBL/GenBank/DDBJ databases">
        <authorList>
            <person name="Varghese N."/>
            <person name="Submissions S."/>
        </authorList>
    </citation>
    <scope>NUCLEOTIDE SEQUENCE [LARGE SCALE GENOMIC DNA]</scope>
    <source>
        <strain evidence="7">5C</strain>
    </source>
</reference>
<dbReference type="Pfam" id="PF04542">
    <property type="entry name" value="Sigma70_r2"/>
    <property type="match status" value="1"/>
</dbReference>
<dbReference type="RefSeq" id="WP_089241514.1">
    <property type="nucleotide sequence ID" value="NZ_FZOK01000012.1"/>
</dbReference>
<dbReference type="Gene3D" id="1.10.10.10">
    <property type="entry name" value="Winged helix-like DNA-binding domain superfamily/Winged helix DNA-binding domain"/>
    <property type="match status" value="1"/>
</dbReference>
<accession>A0A239FAD0</accession>
<dbReference type="GO" id="GO:0003677">
    <property type="term" value="F:DNA binding"/>
    <property type="evidence" value="ECO:0007669"/>
    <property type="project" value="InterPro"/>
</dbReference>
<evidence type="ECO:0000256" key="4">
    <source>
        <dbReference type="ARBA" id="ARBA00023163"/>
    </source>
</evidence>
<dbReference type="PROSITE" id="PS00622">
    <property type="entry name" value="HTH_LUXR_1"/>
    <property type="match status" value="1"/>
</dbReference>
<dbReference type="InterPro" id="IPR000792">
    <property type="entry name" value="Tscrpt_reg_LuxR_C"/>
</dbReference>
<dbReference type="InterPro" id="IPR036388">
    <property type="entry name" value="WH-like_DNA-bd_sf"/>
</dbReference>
<organism evidence="6 7">
    <name type="scientific">Belliella buryatensis</name>
    <dbReference type="NCBI Taxonomy" id="1500549"/>
    <lineage>
        <taxon>Bacteria</taxon>
        <taxon>Pseudomonadati</taxon>
        <taxon>Bacteroidota</taxon>
        <taxon>Cytophagia</taxon>
        <taxon>Cytophagales</taxon>
        <taxon>Cyclobacteriaceae</taxon>
        <taxon>Belliella</taxon>
    </lineage>
</organism>
<keyword evidence="4" id="KW-0804">Transcription</keyword>
<evidence type="ECO:0000256" key="3">
    <source>
        <dbReference type="ARBA" id="ARBA00023082"/>
    </source>
</evidence>
<evidence type="ECO:0000259" key="5">
    <source>
        <dbReference type="PROSITE" id="PS00622"/>
    </source>
</evidence>
<dbReference type="InterPro" id="IPR013324">
    <property type="entry name" value="RNA_pol_sigma_r3/r4-like"/>
</dbReference>
<keyword evidence="2" id="KW-0805">Transcription regulation</keyword>
<keyword evidence="7" id="KW-1185">Reference proteome</keyword>
<evidence type="ECO:0000313" key="6">
    <source>
        <dbReference type="EMBL" id="SNS53876.1"/>
    </source>
</evidence>
<comment type="similarity">
    <text evidence="1">Belongs to the sigma-70 factor family. ECF subfamily.</text>
</comment>
<name>A0A239FAD0_9BACT</name>
<dbReference type="Proteomes" id="UP000198480">
    <property type="component" value="Unassembled WGS sequence"/>
</dbReference>
<dbReference type="InterPro" id="IPR013249">
    <property type="entry name" value="RNA_pol_sigma70_r4_t2"/>
</dbReference>
<dbReference type="InterPro" id="IPR007627">
    <property type="entry name" value="RNA_pol_sigma70_r2"/>
</dbReference>
<proteinExistence type="inferred from homology"/>